<evidence type="ECO:0000256" key="4">
    <source>
        <dbReference type="ARBA" id="ARBA00022840"/>
    </source>
</evidence>
<dbReference type="AlphaFoldDB" id="A0A285NSK9"/>
<gene>
    <name evidence="8" type="ORF">SAMN06269185_1767</name>
</gene>
<dbReference type="PANTHER" id="PTHR20858:SF17">
    <property type="entry name" value="HYDROXYMETHYLPYRIMIDINE_PHOSPHOMETHYLPYRIMIDINE KINASE THI20-RELATED"/>
    <property type="match status" value="1"/>
</dbReference>
<organism evidence="8 9">
    <name type="scientific">Natronoarchaeum philippinense</name>
    <dbReference type="NCBI Taxonomy" id="558529"/>
    <lineage>
        <taxon>Archaea</taxon>
        <taxon>Methanobacteriati</taxon>
        <taxon>Methanobacteriota</taxon>
        <taxon>Stenosarchaea group</taxon>
        <taxon>Halobacteria</taxon>
        <taxon>Halobacteriales</taxon>
        <taxon>Natronoarchaeaceae</taxon>
    </lineage>
</organism>
<dbReference type="InterPro" id="IPR013749">
    <property type="entry name" value="PM/HMP-P_kinase-1"/>
</dbReference>
<feature type="compositionally biased region" description="Basic and acidic residues" evidence="5">
    <location>
        <begin position="1"/>
        <end position="10"/>
    </location>
</feature>
<dbReference type="Gene3D" id="3.40.225.10">
    <property type="entry name" value="Class II aldolase/adducin N-terminal domain"/>
    <property type="match status" value="1"/>
</dbReference>
<feature type="region of interest" description="Disordered" evidence="5">
    <location>
        <begin position="1"/>
        <end position="21"/>
    </location>
</feature>
<accession>A0A285NSK9</accession>
<dbReference type="Pfam" id="PF08543">
    <property type="entry name" value="Phos_pyr_kin"/>
    <property type="match status" value="1"/>
</dbReference>
<sequence length="448" mass="46406">MRRPAPDERPVALTVAGSDSGGGAGIQADLKTMDAHGVFGTSAITAATAQNTTGVQGTHVLPVEQIDAQIDAVVEDFDVGAIKTGMLATAPVIDLVAEQVAASDAPAVVDPVMVASSGDRLLDADAEDAYEDLIARSRLVTPNADEAEVLTGRPLETVADARAAGEALVELGADAALVKGGHLDADAREDAVVDLLVTEESAERFEHPRIDTDATHGSGCTLSSAVAARLARGESLRDAVAEGVSFMERAVRYHYDVGEGPGAVNHGVARSERADRAATAEAIEEVLDRLVDSGAHALAEEGGLQIVGATPYAERPSEVAGVEGGVGGTRRGLRANRGVRFGVADDEATVLLGVREIDPATRFAATVRSPRAVAAVDDLDWERAIYRAPDGSAARSASDAVETAVDDADGTPTALLEERTRSVTVLAERSSELAERTLALADELDRTD</sequence>
<dbReference type="SUPFAM" id="SSF53639">
    <property type="entry name" value="AraD/HMP-PK domain-like"/>
    <property type="match status" value="1"/>
</dbReference>
<dbReference type="OrthoDB" id="43786at2157"/>
<dbReference type="NCBIfam" id="TIGR00097">
    <property type="entry name" value="HMP-P_kinase"/>
    <property type="match status" value="1"/>
</dbReference>
<keyword evidence="9" id="KW-1185">Reference proteome</keyword>
<keyword evidence="1" id="KW-0808">Transferase</keyword>
<keyword evidence="4" id="KW-0067">ATP-binding</keyword>
<evidence type="ECO:0000313" key="8">
    <source>
        <dbReference type="EMBL" id="SNZ12482.1"/>
    </source>
</evidence>
<reference evidence="9" key="1">
    <citation type="submission" date="2017-09" db="EMBL/GenBank/DDBJ databases">
        <authorList>
            <person name="Varghese N."/>
            <person name="Submissions S."/>
        </authorList>
    </citation>
    <scope>NUCLEOTIDE SEQUENCE [LARGE SCALE GENOMIC DNA]</scope>
    <source>
        <strain evidence="9">DSM 27208</strain>
    </source>
</reference>
<dbReference type="GO" id="GO:0008902">
    <property type="term" value="F:hydroxymethylpyrimidine kinase activity"/>
    <property type="evidence" value="ECO:0007669"/>
    <property type="project" value="TreeGrafter"/>
</dbReference>
<dbReference type="RefSeq" id="WP_097008704.1">
    <property type="nucleotide sequence ID" value="NZ_OBEJ01000002.1"/>
</dbReference>
<dbReference type="InterPro" id="IPR004399">
    <property type="entry name" value="HMP/HMP-P_kinase_dom"/>
</dbReference>
<dbReference type="CDD" id="cd01169">
    <property type="entry name" value="HMPP_kinase"/>
    <property type="match status" value="1"/>
</dbReference>
<name>A0A285NSK9_NATPI</name>
<feature type="domain" description="Pyridoxamine kinase/Phosphomethylpyrimidine kinase" evidence="6">
    <location>
        <begin position="19"/>
        <end position="265"/>
    </location>
</feature>
<dbReference type="InterPro" id="IPR019293">
    <property type="entry name" value="ThiN"/>
</dbReference>
<protein>
    <submittedName>
        <fullName evidence="8">Hydroxymethylpyrimidine/phosphomethylpyrimidine kinase</fullName>
    </submittedName>
</protein>
<proteinExistence type="predicted"/>
<keyword evidence="2" id="KW-0547">Nucleotide-binding</keyword>
<keyword evidence="3 8" id="KW-0418">Kinase</keyword>
<dbReference type="SUPFAM" id="SSF53613">
    <property type="entry name" value="Ribokinase-like"/>
    <property type="match status" value="1"/>
</dbReference>
<dbReference type="InterPro" id="IPR029056">
    <property type="entry name" value="Ribokinase-like"/>
</dbReference>
<evidence type="ECO:0000256" key="2">
    <source>
        <dbReference type="ARBA" id="ARBA00022741"/>
    </source>
</evidence>
<evidence type="ECO:0000256" key="5">
    <source>
        <dbReference type="SAM" id="MobiDB-lite"/>
    </source>
</evidence>
<evidence type="ECO:0000313" key="9">
    <source>
        <dbReference type="Proteomes" id="UP000219453"/>
    </source>
</evidence>
<dbReference type="FunFam" id="3.40.1190.20:FF:000003">
    <property type="entry name" value="Phosphomethylpyrimidine kinase ThiD"/>
    <property type="match status" value="1"/>
</dbReference>
<dbReference type="GO" id="GO:0005829">
    <property type="term" value="C:cytosol"/>
    <property type="evidence" value="ECO:0007669"/>
    <property type="project" value="TreeGrafter"/>
</dbReference>
<evidence type="ECO:0000256" key="1">
    <source>
        <dbReference type="ARBA" id="ARBA00022679"/>
    </source>
</evidence>
<feature type="domain" description="Thiamine-phosphate synthase ThiN" evidence="7">
    <location>
        <begin position="283"/>
        <end position="418"/>
    </location>
</feature>
<dbReference type="GO" id="GO:0005524">
    <property type="term" value="F:ATP binding"/>
    <property type="evidence" value="ECO:0007669"/>
    <property type="project" value="UniProtKB-KW"/>
</dbReference>
<dbReference type="EMBL" id="OBEJ01000002">
    <property type="protein sequence ID" value="SNZ12482.1"/>
    <property type="molecule type" value="Genomic_DNA"/>
</dbReference>
<dbReference type="GO" id="GO:0009228">
    <property type="term" value="P:thiamine biosynthetic process"/>
    <property type="evidence" value="ECO:0007669"/>
    <property type="project" value="InterPro"/>
</dbReference>
<dbReference type="GO" id="GO:0008972">
    <property type="term" value="F:phosphomethylpyrimidine kinase activity"/>
    <property type="evidence" value="ECO:0007669"/>
    <property type="project" value="InterPro"/>
</dbReference>
<dbReference type="Pfam" id="PF10120">
    <property type="entry name" value="ThiN"/>
    <property type="match status" value="1"/>
</dbReference>
<evidence type="ECO:0000256" key="3">
    <source>
        <dbReference type="ARBA" id="ARBA00022777"/>
    </source>
</evidence>
<dbReference type="Gene3D" id="3.40.1190.20">
    <property type="match status" value="1"/>
</dbReference>
<dbReference type="InterPro" id="IPR036409">
    <property type="entry name" value="Aldolase_II/adducin_N_sf"/>
</dbReference>
<evidence type="ECO:0000259" key="6">
    <source>
        <dbReference type="Pfam" id="PF08543"/>
    </source>
</evidence>
<dbReference type="Proteomes" id="UP000219453">
    <property type="component" value="Unassembled WGS sequence"/>
</dbReference>
<evidence type="ECO:0000259" key="7">
    <source>
        <dbReference type="Pfam" id="PF10120"/>
    </source>
</evidence>
<dbReference type="PANTHER" id="PTHR20858">
    <property type="entry name" value="PHOSPHOMETHYLPYRIMIDINE KINASE"/>
    <property type="match status" value="1"/>
</dbReference>